<sequence>MSIAHQMIEGLVPSADVGHWKEERKVTLAEFSRLKDIPLSTIGRVIILAGPGPMDDAVQKICKRLSAEAGDKVQIEFALAHSCAMTASADLVIDASRNVTSSRAPPL</sequence>
<dbReference type="RefSeq" id="WP_183914013.1">
    <property type="nucleotide sequence ID" value="NZ_JACHBB010000002.1"/>
</dbReference>
<accession>A0A7W8XDH7</accession>
<dbReference type="AlphaFoldDB" id="A0A7W8XDH7"/>
<comment type="caution">
    <text evidence="1">The sequence shown here is derived from an EMBL/GenBank/DDBJ whole genome shotgun (WGS) entry which is preliminary data.</text>
</comment>
<keyword evidence="2" id="KW-1185">Reference proteome</keyword>
<name>A0A7W8XDH7_9HYPH</name>
<protein>
    <submittedName>
        <fullName evidence="1">Putative transcriptional regulator</fullName>
    </submittedName>
</protein>
<evidence type="ECO:0000313" key="1">
    <source>
        <dbReference type="EMBL" id="MBB5559566.1"/>
    </source>
</evidence>
<evidence type="ECO:0000313" key="2">
    <source>
        <dbReference type="Proteomes" id="UP000528824"/>
    </source>
</evidence>
<dbReference type="EMBL" id="JACHBC010000002">
    <property type="protein sequence ID" value="MBB5559566.1"/>
    <property type="molecule type" value="Genomic_DNA"/>
</dbReference>
<organism evidence="1 2">
    <name type="scientific">Rhizobium lentis</name>
    <dbReference type="NCBI Taxonomy" id="1138194"/>
    <lineage>
        <taxon>Bacteria</taxon>
        <taxon>Pseudomonadati</taxon>
        <taxon>Pseudomonadota</taxon>
        <taxon>Alphaproteobacteria</taxon>
        <taxon>Hyphomicrobiales</taxon>
        <taxon>Rhizobiaceae</taxon>
        <taxon>Rhizobium/Agrobacterium group</taxon>
        <taxon>Rhizobium</taxon>
    </lineage>
</organism>
<gene>
    <name evidence="1" type="ORF">GGI59_001209</name>
</gene>
<reference evidence="1 2" key="1">
    <citation type="submission" date="2020-08" db="EMBL/GenBank/DDBJ databases">
        <title>Genomic Encyclopedia of Type Strains, Phase IV (KMG-V): Genome sequencing to study the core and pangenomes of soil and plant-associated prokaryotes.</title>
        <authorList>
            <person name="Whitman W."/>
        </authorList>
    </citation>
    <scope>NUCLEOTIDE SEQUENCE [LARGE SCALE GENOMIC DNA]</scope>
    <source>
        <strain evidence="1 2">SEMIA 4034</strain>
    </source>
</reference>
<dbReference type="Proteomes" id="UP000528824">
    <property type="component" value="Unassembled WGS sequence"/>
</dbReference>
<proteinExistence type="predicted"/>